<accession>A0ABT1U384</accession>
<dbReference type="InterPro" id="IPR005477">
    <property type="entry name" value="Dxylulose-5-P_synthase"/>
</dbReference>
<feature type="non-terminal residue" evidence="5">
    <location>
        <position position="46"/>
    </location>
</feature>
<comment type="cofactor">
    <cofactor evidence="1">
        <name>Mg(2+)</name>
        <dbReference type="ChEBI" id="CHEBI:18420"/>
    </cofactor>
</comment>
<evidence type="ECO:0000256" key="2">
    <source>
        <dbReference type="ARBA" id="ARBA00011738"/>
    </source>
</evidence>
<dbReference type="Proteomes" id="UP001524586">
    <property type="component" value="Unassembled WGS sequence"/>
</dbReference>
<evidence type="ECO:0000256" key="3">
    <source>
        <dbReference type="ARBA" id="ARBA00022679"/>
    </source>
</evidence>
<proteinExistence type="predicted"/>
<keyword evidence="4" id="KW-0786">Thiamine pyrophosphate</keyword>
<dbReference type="Pfam" id="PF13292">
    <property type="entry name" value="DXP_synthase_N"/>
    <property type="match status" value="1"/>
</dbReference>
<evidence type="ECO:0000256" key="1">
    <source>
        <dbReference type="ARBA" id="ARBA00001946"/>
    </source>
</evidence>
<comment type="caution">
    <text evidence="5">The sequence shown here is derived from an EMBL/GenBank/DDBJ whole genome shotgun (WGS) entry which is preliminary data.</text>
</comment>
<evidence type="ECO:0000313" key="5">
    <source>
        <dbReference type="EMBL" id="MCQ8128303.1"/>
    </source>
</evidence>
<comment type="subunit">
    <text evidence="2">Homodimer.</text>
</comment>
<dbReference type="RefSeq" id="WP_256614731.1">
    <property type="nucleotide sequence ID" value="NZ_JANIBK010000028.1"/>
</dbReference>
<gene>
    <name evidence="5" type="ORF">NP596_07515</name>
</gene>
<protein>
    <recommendedName>
        <fullName evidence="7">1-deoxy-D-xylulose-5-phosphate synthase</fullName>
    </recommendedName>
</protein>
<evidence type="ECO:0000313" key="6">
    <source>
        <dbReference type="Proteomes" id="UP001524586"/>
    </source>
</evidence>
<keyword evidence="6" id="KW-1185">Reference proteome</keyword>
<evidence type="ECO:0000256" key="4">
    <source>
        <dbReference type="ARBA" id="ARBA00023052"/>
    </source>
</evidence>
<name>A0ABT1U384_9GAMM</name>
<sequence>MTFSGNFPLLDTIHNPADIRSLSKDQLKPLADEVREYLTHTVSISG</sequence>
<reference evidence="5 6" key="1">
    <citation type="submission" date="2022-07" db="EMBL/GenBank/DDBJ databases">
        <title>Methylomonas rivi sp. nov., Methylomonas rosea sp. nov., Methylomonas aureus sp. nov. and Methylomonas subterranea sp. nov., four novel methanotrophs isolated from a freshwater creek and the deep terrestrial subsurface.</title>
        <authorList>
            <person name="Abin C."/>
            <person name="Sankaranarayanan K."/>
            <person name="Garner C."/>
            <person name="Sindelar R."/>
            <person name="Kotary K."/>
            <person name="Garner R."/>
            <person name="Barclay S."/>
            <person name="Lawson P."/>
            <person name="Krumholz L."/>
        </authorList>
    </citation>
    <scope>NUCLEOTIDE SEQUENCE [LARGE SCALE GENOMIC DNA]</scope>
    <source>
        <strain evidence="5 6">WSC-6</strain>
    </source>
</reference>
<dbReference type="EMBL" id="JANIBK010000028">
    <property type="protein sequence ID" value="MCQ8128303.1"/>
    <property type="molecule type" value="Genomic_DNA"/>
</dbReference>
<organism evidence="5 6">
    <name type="scientific">Methylomonas rivi</name>
    <dbReference type="NCBI Taxonomy" id="2952226"/>
    <lineage>
        <taxon>Bacteria</taxon>
        <taxon>Pseudomonadati</taxon>
        <taxon>Pseudomonadota</taxon>
        <taxon>Gammaproteobacteria</taxon>
        <taxon>Methylococcales</taxon>
        <taxon>Methylococcaceae</taxon>
        <taxon>Methylomonas</taxon>
    </lineage>
</organism>
<keyword evidence="3" id="KW-0808">Transferase</keyword>
<evidence type="ECO:0008006" key="7">
    <source>
        <dbReference type="Google" id="ProtNLM"/>
    </source>
</evidence>